<protein>
    <submittedName>
        <fullName evidence="1">Uncharacterized protein</fullName>
    </submittedName>
</protein>
<dbReference type="EMBL" id="JACDTQ010004021">
    <property type="protein sequence ID" value="KAF5911190.1"/>
    <property type="molecule type" value="Genomic_DNA"/>
</dbReference>
<name>A0A7J7E5W5_DICBM</name>
<evidence type="ECO:0000313" key="1">
    <source>
        <dbReference type="EMBL" id="KAF5911190.1"/>
    </source>
</evidence>
<dbReference type="Proteomes" id="UP000551758">
    <property type="component" value="Unassembled WGS sequence"/>
</dbReference>
<evidence type="ECO:0000313" key="2">
    <source>
        <dbReference type="Proteomes" id="UP000551758"/>
    </source>
</evidence>
<organism evidence="1 2">
    <name type="scientific">Diceros bicornis minor</name>
    <name type="common">South-central black rhinoceros</name>
    <dbReference type="NCBI Taxonomy" id="77932"/>
    <lineage>
        <taxon>Eukaryota</taxon>
        <taxon>Metazoa</taxon>
        <taxon>Chordata</taxon>
        <taxon>Craniata</taxon>
        <taxon>Vertebrata</taxon>
        <taxon>Euteleostomi</taxon>
        <taxon>Mammalia</taxon>
        <taxon>Eutheria</taxon>
        <taxon>Laurasiatheria</taxon>
        <taxon>Perissodactyla</taxon>
        <taxon>Rhinocerotidae</taxon>
        <taxon>Diceros</taxon>
    </lineage>
</organism>
<gene>
    <name evidence="1" type="ORF">HPG69_019556</name>
</gene>
<sequence length="67" mass="7701">MNTVCPLSQVIQPNSDNHTIEFLQKALEVVPNNVYQHLQTGCCCRAKIRQIARSRKCSTNEDEERLQ</sequence>
<comment type="caution">
    <text evidence="1">The sequence shown here is derived from an EMBL/GenBank/DDBJ whole genome shotgun (WGS) entry which is preliminary data.</text>
</comment>
<proteinExistence type="predicted"/>
<reference evidence="1 2" key="1">
    <citation type="journal article" date="2020" name="Mol. Biol. Evol.">
        <title>Interspecific Gene Flow and the Evolution of Specialization in Black and White Rhinoceros.</title>
        <authorList>
            <person name="Moodley Y."/>
            <person name="Westbury M.V."/>
            <person name="Russo I.M."/>
            <person name="Gopalakrishnan S."/>
            <person name="Rakotoarivelo A."/>
            <person name="Olsen R.A."/>
            <person name="Prost S."/>
            <person name="Tunstall T."/>
            <person name="Ryder O.A."/>
            <person name="Dalen L."/>
            <person name="Bruford M.W."/>
        </authorList>
    </citation>
    <scope>NUCLEOTIDE SEQUENCE [LARGE SCALE GENOMIC DNA]</scope>
    <source>
        <strain evidence="1">SBR-YM</strain>
        <tissue evidence="1">Skin</tissue>
    </source>
</reference>
<accession>A0A7J7E5W5</accession>
<keyword evidence="2" id="KW-1185">Reference proteome</keyword>
<dbReference type="AlphaFoldDB" id="A0A7J7E5W5"/>